<comment type="caution">
    <text evidence="3">The sequence shown here is derived from an EMBL/GenBank/DDBJ whole genome shotgun (WGS) entry which is preliminary data.</text>
</comment>
<dbReference type="Pfam" id="PF02709">
    <property type="entry name" value="Glyco_transf_7C"/>
    <property type="match status" value="1"/>
</dbReference>
<dbReference type="SUPFAM" id="SSF50370">
    <property type="entry name" value="Ricin B-like lectins"/>
    <property type="match status" value="1"/>
</dbReference>
<dbReference type="Proteomes" id="UP000749559">
    <property type="component" value="Unassembled WGS sequence"/>
</dbReference>
<protein>
    <submittedName>
        <fullName evidence="3">Uncharacterized protein</fullName>
    </submittedName>
</protein>
<dbReference type="GO" id="GO:0005794">
    <property type="term" value="C:Golgi apparatus"/>
    <property type="evidence" value="ECO:0007669"/>
    <property type="project" value="TreeGrafter"/>
</dbReference>
<sequence>MTMKYMPSGENLTHVFTWGMRTVSYMTQQYPSVSSIRSTVVMRGHVFAVQNEFFQKIGGYDPTIELGGGENLELSFRTWMCGGNIKVVPCSRVGILALNHPLEITNGNNIKRIVELWMGDRRGLVLRDKPDADIVKSVQARKSSLETLKCHDFSWFLNEVAPFLETPKHIPNQFGTLYVKSGYCARRSSDNNLQLGECRKNEYSPNSVFHLHTNGKLLCGGNCLTLTHSRFITVQPCREGDDKRQHWKYEDTGEITTKDPHKEGDKLCMMHVTDPDTANHGRQILMVQHCHIGANHDFQKFVFNVF</sequence>
<dbReference type="SUPFAM" id="SSF53448">
    <property type="entry name" value="Nucleotide-diphospho-sugar transferases"/>
    <property type="match status" value="1"/>
</dbReference>
<feature type="domain" description="Galactosyltransferase C-terminal" evidence="2">
    <location>
        <begin position="43"/>
        <end position="93"/>
    </location>
</feature>
<reference evidence="3" key="1">
    <citation type="submission" date="2022-03" db="EMBL/GenBank/DDBJ databases">
        <authorList>
            <person name="Martin C."/>
        </authorList>
    </citation>
    <scope>NUCLEOTIDE SEQUENCE</scope>
</reference>
<evidence type="ECO:0000313" key="4">
    <source>
        <dbReference type="Proteomes" id="UP000749559"/>
    </source>
</evidence>
<organism evidence="3 4">
    <name type="scientific">Owenia fusiformis</name>
    <name type="common">Polychaete worm</name>
    <dbReference type="NCBI Taxonomy" id="6347"/>
    <lineage>
        <taxon>Eukaryota</taxon>
        <taxon>Metazoa</taxon>
        <taxon>Spiralia</taxon>
        <taxon>Lophotrochozoa</taxon>
        <taxon>Annelida</taxon>
        <taxon>Polychaeta</taxon>
        <taxon>Sedentaria</taxon>
        <taxon>Canalipalpata</taxon>
        <taxon>Sabellida</taxon>
        <taxon>Oweniida</taxon>
        <taxon>Oweniidae</taxon>
        <taxon>Owenia</taxon>
    </lineage>
</organism>
<dbReference type="PANTHER" id="PTHR11675">
    <property type="entry name" value="N-ACETYLGALACTOSAMINYLTRANSFERASE"/>
    <property type="match status" value="1"/>
</dbReference>
<dbReference type="Gene3D" id="2.80.10.50">
    <property type="match status" value="1"/>
</dbReference>
<dbReference type="Gene3D" id="3.90.550.10">
    <property type="entry name" value="Spore Coat Polysaccharide Biosynthesis Protein SpsA, Chain A"/>
    <property type="match status" value="1"/>
</dbReference>
<proteinExistence type="predicted"/>
<dbReference type="GO" id="GO:0004653">
    <property type="term" value="F:polypeptide N-acetylgalactosaminyltransferase activity"/>
    <property type="evidence" value="ECO:0007669"/>
    <property type="project" value="TreeGrafter"/>
</dbReference>
<dbReference type="EMBL" id="CAIIXF020000007">
    <property type="protein sequence ID" value="CAH1788949.1"/>
    <property type="molecule type" value="Genomic_DNA"/>
</dbReference>
<gene>
    <name evidence="3" type="ORF">OFUS_LOCUS14393</name>
</gene>
<dbReference type="PANTHER" id="PTHR11675:SF119">
    <property type="entry name" value="POLYPEPTIDE N-ACETYLGALACTOSAMINYLTRANSFERASE 2"/>
    <property type="match status" value="1"/>
</dbReference>
<dbReference type="InterPro" id="IPR027791">
    <property type="entry name" value="Galactosyl_T_C"/>
</dbReference>
<dbReference type="InterPro" id="IPR000772">
    <property type="entry name" value="Ricin_B_lectin"/>
</dbReference>
<name>A0A8J1UKQ0_OWEFU</name>
<dbReference type="GO" id="GO:0006493">
    <property type="term" value="P:protein O-linked glycosylation"/>
    <property type="evidence" value="ECO:0007669"/>
    <property type="project" value="TreeGrafter"/>
</dbReference>
<evidence type="ECO:0000313" key="3">
    <source>
        <dbReference type="EMBL" id="CAH1788949.1"/>
    </source>
</evidence>
<dbReference type="AlphaFoldDB" id="A0A8J1UKQ0"/>
<dbReference type="Pfam" id="PF00652">
    <property type="entry name" value="Ricin_B_lectin"/>
    <property type="match status" value="1"/>
</dbReference>
<evidence type="ECO:0000259" key="1">
    <source>
        <dbReference type="Pfam" id="PF00652"/>
    </source>
</evidence>
<dbReference type="InterPro" id="IPR029044">
    <property type="entry name" value="Nucleotide-diphossugar_trans"/>
</dbReference>
<dbReference type="PROSITE" id="PS50231">
    <property type="entry name" value="RICIN_B_LECTIN"/>
    <property type="match status" value="1"/>
</dbReference>
<dbReference type="OrthoDB" id="6128211at2759"/>
<evidence type="ECO:0000259" key="2">
    <source>
        <dbReference type="Pfam" id="PF02709"/>
    </source>
</evidence>
<accession>A0A8J1UKQ0</accession>
<keyword evidence="4" id="KW-1185">Reference proteome</keyword>
<dbReference type="InterPro" id="IPR035992">
    <property type="entry name" value="Ricin_B-like_lectins"/>
</dbReference>
<feature type="domain" description="Ricin B lectin" evidence="1">
    <location>
        <begin position="176"/>
        <end position="291"/>
    </location>
</feature>